<dbReference type="Proteomes" id="UP000887568">
    <property type="component" value="Unplaced"/>
</dbReference>
<feature type="domain" description="Ribosomal protein mS38 C-terminal" evidence="1">
    <location>
        <begin position="176"/>
        <end position="209"/>
    </location>
</feature>
<dbReference type="EnsemblMetazoa" id="XM_038205039.1">
    <property type="protein sequence ID" value="XP_038060967.1"/>
    <property type="gene ID" value="LOC119731774"/>
</dbReference>
<dbReference type="InterPro" id="IPR013177">
    <property type="entry name" value="Ribosomal_mS38_C"/>
</dbReference>
<evidence type="ECO:0000313" key="3">
    <source>
        <dbReference type="Proteomes" id="UP000887568"/>
    </source>
</evidence>
<organism evidence="2 3">
    <name type="scientific">Patiria miniata</name>
    <name type="common">Bat star</name>
    <name type="synonym">Asterina miniata</name>
    <dbReference type="NCBI Taxonomy" id="46514"/>
    <lineage>
        <taxon>Eukaryota</taxon>
        <taxon>Metazoa</taxon>
        <taxon>Echinodermata</taxon>
        <taxon>Eleutherozoa</taxon>
        <taxon>Asterozoa</taxon>
        <taxon>Asteroidea</taxon>
        <taxon>Valvatacea</taxon>
        <taxon>Valvatida</taxon>
        <taxon>Asterinidae</taxon>
        <taxon>Patiria</taxon>
    </lineage>
</organism>
<dbReference type="GeneID" id="119731774"/>
<name>A0A914ABX2_PATMI</name>
<evidence type="ECO:0000259" key="1">
    <source>
        <dbReference type="SMART" id="SM01155"/>
    </source>
</evidence>
<dbReference type="AlphaFoldDB" id="A0A914ABX2"/>
<evidence type="ECO:0000313" key="2">
    <source>
        <dbReference type="EnsemblMetazoa" id="XP_038060966.1"/>
    </source>
</evidence>
<dbReference type="EnsemblMetazoa" id="XM_038205037.1">
    <property type="protein sequence ID" value="XP_038060965.1"/>
    <property type="gene ID" value="LOC119731774"/>
</dbReference>
<dbReference type="RefSeq" id="XP_038060966.1">
    <property type="nucleotide sequence ID" value="XM_038205038.1"/>
</dbReference>
<protein>
    <recommendedName>
        <fullName evidence="1">Ribosomal protein mS38 C-terminal domain-containing protein</fullName>
    </recommendedName>
</protein>
<dbReference type="OMA" id="CMTESAC"/>
<proteinExistence type="predicted"/>
<sequence length="295" mass="33910">MASCAIHHSSSASRSLLRTTRWSILQGNIARCLSTKVTQTPHVIGSACYHGNRYDSATSQPPRFSLTASLTKTSEVKPSAVGKRQARLYPVSNLEVDFEKAFTRLTISPLESRLNAELMLPSVDRHHAKVILDPSPFASLLRDCPTMTPLAPLYDPLSNPNREIRLPFNENATKKHASNILHKRRRKMNRHQYLKWKKRNKFKLRIQKQRKQKKKRLKWEQHLAKFRFTGLKPGEGEEYLAKRRAKLAIFLRHLGIETDEEEVAKKTKMSSRVQKVGRVLPEPLLPEHAKTFPNN</sequence>
<dbReference type="EnsemblMetazoa" id="XM_038205038.1">
    <property type="protein sequence ID" value="XP_038060966.1"/>
    <property type="gene ID" value="LOC119731774"/>
</dbReference>
<dbReference type="RefSeq" id="XP_038060965.1">
    <property type="nucleotide sequence ID" value="XM_038205037.1"/>
</dbReference>
<keyword evidence="3" id="KW-1185">Reference proteome</keyword>
<accession>A0A914ABX2</accession>
<reference evidence="2" key="1">
    <citation type="submission" date="2022-11" db="UniProtKB">
        <authorList>
            <consortium name="EnsemblMetazoa"/>
        </authorList>
    </citation>
    <scope>IDENTIFICATION</scope>
</reference>
<dbReference type="RefSeq" id="XP_038060967.1">
    <property type="nucleotide sequence ID" value="XM_038205039.1"/>
</dbReference>
<dbReference type="SMART" id="SM01155">
    <property type="entry name" value="DUF1713"/>
    <property type="match status" value="1"/>
</dbReference>
<dbReference type="OrthoDB" id="10127115at2759"/>